<keyword evidence="4 7" id="KW-0694">RNA-binding</keyword>
<evidence type="ECO:0000256" key="6">
    <source>
        <dbReference type="ARBA" id="ARBA00023274"/>
    </source>
</evidence>
<feature type="non-terminal residue" evidence="9">
    <location>
        <position position="1"/>
    </location>
</feature>
<protein>
    <submittedName>
        <fullName evidence="9">IMP3 protein</fullName>
    </submittedName>
</protein>
<evidence type="ECO:0000256" key="2">
    <source>
        <dbReference type="ARBA" id="ARBA00007465"/>
    </source>
</evidence>
<dbReference type="PANTHER" id="PTHR11831">
    <property type="entry name" value="30S 40S RIBOSOMAL PROTEIN"/>
    <property type="match status" value="1"/>
</dbReference>
<evidence type="ECO:0000256" key="3">
    <source>
        <dbReference type="ARBA" id="ARBA00022517"/>
    </source>
</evidence>
<name>A0ABS2YKD9_POLSP</name>
<gene>
    <name evidence="9" type="primary">Imp3_0</name>
    <name evidence="9" type="ORF">GTO93_0017533</name>
</gene>
<dbReference type="CDD" id="cd00165">
    <property type="entry name" value="S4"/>
    <property type="match status" value="1"/>
</dbReference>
<evidence type="ECO:0000313" key="10">
    <source>
        <dbReference type="Proteomes" id="UP001166093"/>
    </source>
</evidence>
<dbReference type="SUPFAM" id="SSF55174">
    <property type="entry name" value="Alpha-L RNA-binding motif"/>
    <property type="match status" value="1"/>
</dbReference>
<evidence type="ECO:0000256" key="1">
    <source>
        <dbReference type="ARBA" id="ARBA00004604"/>
    </source>
</evidence>
<comment type="caution">
    <text evidence="9">The sequence shown here is derived from an EMBL/GenBank/DDBJ whole genome shotgun (WGS) entry which is preliminary data.</text>
</comment>
<dbReference type="InterPro" id="IPR036986">
    <property type="entry name" value="S4_RNA-bd_sf"/>
</dbReference>
<evidence type="ECO:0000256" key="7">
    <source>
        <dbReference type="PROSITE-ProRule" id="PRU00182"/>
    </source>
</evidence>
<dbReference type="Gene3D" id="3.10.290.10">
    <property type="entry name" value="RNA-binding S4 domain"/>
    <property type="match status" value="1"/>
</dbReference>
<evidence type="ECO:0000259" key="8">
    <source>
        <dbReference type="SMART" id="SM01390"/>
    </source>
</evidence>
<evidence type="ECO:0000313" key="9">
    <source>
        <dbReference type="EMBL" id="MBN3287225.1"/>
    </source>
</evidence>
<dbReference type="SMART" id="SM01390">
    <property type="entry name" value="Ribosomal_S4"/>
    <property type="match status" value="1"/>
</dbReference>
<organism evidence="9 10">
    <name type="scientific">Polyodon spathula</name>
    <name type="common">North American paddlefish</name>
    <name type="synonym">Squalus spathula</name>
    <dbReference type="NCBI Taxonomy" id="7913"/>
    <lineage>
        <taxon>Eukaryota</taxon>
        <taxon>Metazoa</taxon>
        <taxon>Chordata</taxon>
        <taxon>Craniata</taxon>
        <taxon>Vertebrata</taxon>
        <taxon>Euteleostomi</taxon>
        <taxon>Actinopterygii</taxon>
        <taxon>Chondrostei</taxon>
        <taxon>Acipenseriformes</taxon>
        <taxon>Polyodontidae</taxon>
        <taxon>Polyodon</taxon>
    </lineage>
</organism>
<accession>A0ABS2YKD9</accession>
<keyword evidence="10" id="KW-1185">Reference proteome</keyword>
<keyword evidence="5" id="KW-0539">Nucleus</keyword>
<dbReference type="InterPro" id="IPR001912">
    <property type="entry name" value="Ribosomal_uS4_N"/>
</dbReference>
<dbReference type="InterPro" id="IPR022801">
    <property type="entry name" value="Ribosomal_uS4"/>
</dbReference>
<feature type="domain" description="Small ribosomal subunit protein uS4 N-terminal" evidence="8">
    <location>
        <begin position="4"/>
        <end position="83"/>
    </location>
</feature>
<comment type="similarity">
    <text evidence="2">Belongs to the universal ribosomal protein uS4 family.</text>
</comment>
<dbReference type="PROSITE" id="PS50889">
    <property type="entry name" value="S4"/>
    <property type="match status" value="1"/>
</dbReference>
<sequence>MVRKLKYHEQKLLKKVDFISWEVDQNLHEVKVLRRFHIEKREDYTKYNKLSRSVRELARKIRDLGEKDGFRAKCTSQLLNKLSERCSRVCSVFCAAGFQSPDVFVLQEHILHDRCSCWVSYKCVSVRACFCVSVHVCVSGACVNVHLFCINPCPTLVSDLQTGLLKRVETLSTASMSVREGAPVYEREGGAPVCVSGQGVLGSPRSSGPCSVAGWLRACLRRLPTIMVKLRMAQNLKTAITFIEQGHVRVGPEIITDPAFLVTRNTEDFVTWVDSSKIKQHVMEYNEQVSAPGTEFSRNDSNDRIQPVQLPQCHLHNGKLLKYLPCRVETPRSALPMPAHKQVFFGQTNDKCLDFQIP</sequence>
<feature type="non-terminal residue" evidence="9">
    <location>
        <position position="358"/>
    </location>
</feature>
<comment type="subcellular location">
    <subcellularLocation>
        <location evidence="1">Nucleus</location>
        <location evidence="1">Nucleolus</location>
    </subcellularLocation>
</comment>
<reference evidence="9" key="1">
    <citation type="journal article" date="2021" name="Cell">
        <title>Tracing the genetic footprints of vertebrate landing in non-teleost ray-finned fishes.</title>
        <authorList>
            <person name="Bi X."/>
            <person name="Wang K."/>
            <person name="Yang L."/>
            <person name="Pan H."/>
            <person name="Jiang H."/>
            <person name="Wei Q."/>
            <person name="Fang M."/>
            <person name="Yu H."/>
            <person name="Zhu C."/>
            <person name="Cai Y."/>
            <person name="He Y."/>
            <person name="Gan X."/>
            <person name="Zeng H."/>
            <person name="Yu D."/>
            <person name="Zhu Y."/>
            <person name="Jiang H."/>
            <person name="Qiu Q."/>
            <person name="Yang H."/>
            <person name="Zhang Y.E."/>
            <person name="Wang W."/>
            <person name="Zhu M."/>
            <person name="He S."/>
            <person name="Zhang G."/>
        </authorList>
    </citation>
    <scope>NUCLEOTIDE SEQUENCE</scope>
    <source>
        <strain evidence="9">Pddl_001</strain>
    </source>
</reference>
<dbReference type="Pfam" id="PF00163">
    <property type="entry name" value="Ribosomal_S4"/>
    <property type="match status" value="1"/>
</dbReference>
<dbReference type="Proteomes" id="UP001166093">
    <property type="component" value="Unassembled WGS sequence"/>
</dbReference>
<dbReference type="EMBL" id="JAAWVQ010164271">
    <property type="protein sequence ID" value="MBN3287225.1"/>
    <property type="molecule type" value="Genomic_DNA"/>
</dbReference>
<proteinExistence type="inferred from homology"/>
<dbReference type="PANTHER" id="PTHR11831:SF1">
    <property type="entry name" value="U3 SMALL NUCLEOLAR RIBONUCLEOPROTEIN PROTEIN IMP3"/>
    <property type="match status" value="1"/>
</dbReference>
<evidence type="ECO:0000256" key="4">
    <source>
        <dbReference type="ARBA" id="ARBA00022884"/>
    </source>
</evidence>
<keyword evidence="3" id="KW-0690">Ribosome biogenesis</keyword>
<evidence type="ECO:0000256" key="5">
    <source>
        <dbReference type="ARBA" id="ARBA00023242"/>
    </source>
</evidence>
<keyword evidence="6" id="KW-0687">Ribonucleoprotein</keyword>
<dbReference type="InterPro" id="IPR002942">
    <property type="entry name" value="S4_RNA-bd"/>
</dbReference>
<dbReference type="Pfam" id="PF01479">
    <property type="entry name" value="S4"/>
    <property type="match status" value="1"/>
</dbReference>